<gene>
    <name evidence="4" type="ORF">PECUL_23A018890</name>
</gene>
<dbReference type="GO" id="GO:0050808">
    <property type="term" value="P:synapse organization"/>
    <property type="evidence" value="ECO:0007669"/>
    <property type="project" value="TreeGrafter"/>
</dbReference>
<protein>
    <submittedName>
        <fullName evidence="4">Liprin-alpha-2-like, partial</fullName>
    </submittedName>
</protein>
<dbReference type="Proteomes" id="UP001295444">
    <property type="component" value="Chromosome 03"/>
</dbReference>
<dbReference type="AlphaFoldDB" id="A0AAD1RWH9"/>
<feature type="region of interest" description="Disordered" evidence="3">
    <location>
        <begin position="261"/>
        <end position="290"/>
    </location>
</feature>
<reference evidence="4" key="1">
    <citation type="submission" date="2022-03" db="EMBL/GenBank/DDBJ databases">
        <authorList>
            <person name="Alioto T."/>
            <person name="Alioto T."/>
            <person name="Gomez Garrido J."/>
        </authorList>
    </citation>
    <scope>NUCLEOTIDE SEQUENCE</scope>
</reference>
<evidence type="ECO:0000313" key="4">
    <source>
        <dbReference type="EMBL" id="CAH2277638.1"/>
    </source>
</evidence>
<dbReference type="PANTHER" id="PTHR12587:SF6">
    <property type="entry name" value="LIPRIN-ALPHA-2"/>
    <property type="match status" value="1"/>
</dbReference>
<feature type="coiled-coil region" evidence="2">
    <location>
        <begin position="309"/>
        <end position="350"/>
    </location>
</feature>
<feature type="compositionally biased region" description="Pro residues" evidence="3">
    <location>
        <begin position="266"/>
        <end position="289"/>
    </location>
</feature>
<organism evidence="4 5">
    <name type="scientific">Pelobates cultripes</name>
    <name type="common">Western spadefoot toad</name>
    <dbReference type="NCBI Taxonomy" id="61616"/>
    <lineage>
        <taxon>Eukaryota</taxon>
        <taxon>Metazoa</taxon>
        <taxon>Chordata</taxon>
        <taxon>Craniata</taxon>
        <taxon>Vertebrata</taxon>
        <taxon>Euteleostomi</taxon>
        <taxon>Amphibia</taxon>
        <taxon>Batrachia</taxon>
        <taxon>Anura</taxon>
        <taxon>Pelobatoidea</taxon>
        <taxon>Pelobatidae</taxon>
        <taxon>Pelobates</taxon>
    </lineage>
</organism>
<proteinExistence type="predicted"/>
<dbReference type="GO" id="GO:0048786">
    <property type="term" value="C:presynaptic active zone"/>
    <property type="evidence" value="ECO:0007669"/>
    <property type="project" value="TreeGrafter"/>
</dbReference>
<dbReference type="InterPro" id="IPR029515">
    <property type="entry name" value="Liprin"/>
</dbReference>
<evidence type="ECO:0000313" key="5">
    <source>
        <dbReference type="Proteomes" id="UP001295444"/>
    </source>
</evidence>
<dbReference type="EMBL" id="OW240914">
    <property type="protein sequence ID" value="CAH2277638.1"/>
    <property type="molecule type" value="Genomic_DNA"/>
</dbReference>
<keyword evidence="2" id="KW-0175">Coiled coil</keyword>
<keyword evidence="1" id="KW-0677">Repeat</keyword>
<accession>A0AAD1RWH9</accession>
<evidence type="ECO:0000256" key="2">
    <source>
        <dbReference type="SAM" id="Coils"/>
    </source>
</evidence>
<keyword evidence="5" id="KW-1185">Reference proteome</keyword>
<evidence type="ECO:0000256" key="1">
    <source>
        <dbReference type="ARBA" id="ARBA00022737"/>
    </source>
</evidence>
<sequence length="407" mass="45001">MHLWLSRPSHIEQADWAGHLPPPGFFSFSALHPLTITTLTITPLNTRISPLTITTLSITPPLLPPLSTLPLTTLSVPPLTTLSITPSAYPLTTSVLPPSTPLSITPLTITPPHHPQHYPLLCTFHLIITTLPPHYIPILSIVLKHLLPPLSITPSLLPPQHYPSPPSVLLPLLLPILTTSVLLPSLLLPPHHPQHYPYLSITLIVTPPLSPLSLSHTTPSALPPHHYSPFLRITTHYHSDHLSITSLHQYYLPSLSLSSNTSSPPTALPPSPPLSAALPPPSPSPPPSALRPLTITHLFKQLPHTHMEFAALTKELSACREQLLEKEEEISELKAERNNTRLLLEHLECLVSRHERSLRMTVVKRQAQSPSGVSSEVEVLKALKSLFEHHKALDEKDLTRVWRFVPI</sequence>
<evidence type="ECO:0000256" key="3">
    <source>
        <dbReference type="SAM" id="MobiDB-lite"/>
    </source>
</evidence>
<name>A0AAD1RWH9_PELCU</name>
<dbReference type="PANTHER" id="PTHR12587">
    <property type="entry name" value="LAR INTERACTING PROTEIN LIP -RELATED PROTEIN"/>
    <property type="match status" value="1"/>
</dbReference>